<dbReference type="AlphaFoldDB" id="A0A5P9CK67"/>
<gene>
    <name evidence="1" type="ORF">FIV01_08175</name>
</gene>
<proteinExistence type="predicted"/>
<dbReference type="KEGG" id="vaq:FIV01_08175"/>
<dbReference type="SUPFAM" id="SSF142906">
    <property type="entry name" value="YjbR-like"/>
    <property type="match status" value="1"/>
</dbReference>
<evidence type="ECO:0008006" key="3">
    <source>
        <dbReference type="Google" id="ProtNLM"/>
    </source>
</evidence>
<dbReference type="Pfam" id="PF04237">
    <property type="entry name" value="YjbR"/>
    <property type="match status" value="1"/>
</dbReference>
<dbReference type="InterPro" id="IPR038056">
    <property type="entry name" value="YjbR-like_sf"/>
</dbReference>
<sequence length="138" mass="15362">MNYDQFNAFCRSLPDTTQVAQGGNGHVWKINGKVFAFGGRGRSGKPAFSFKTSDSNYEFLKSHKGYTPAPHASGRDGKWIQQLDTIWYRDDELKHYITESYRMVSKSKTKTQQTDSGDVALSIGNYSGLGNAAIKPID</sequence>
<dbReference type="Proteomes" id="UP000326936">
    <property type="component" value="Chromosome"/>
</dbReference>
<accession>A0A5P9CK67</accession>
<dbReference type="OrthoDB" id="9804614at2"/>
<keyword evidence="2" id="KW-1185">Reference proteome</keyword>
<dbReference type="Gene3D" id="3.90.1150.30">
    <property type="match status" value="1"/>
</dbReference>
<dbReference type="InterPro" id="IPR058532">
    <property type="entry name" value="YjbR/MT2646/Rv2570-like"/>
</dbReference>
<dbReference type="EMBL" id="CP045350">
    <property type="protein sequence ID" value="QFT26401.1"/>
    <property type="molecule type" value="Genomic_DNA"/>
</dbReference>
<protein>
    <recommendedName>
        <fullName evidence="3">MmcQ/YjbR family DNA-binding protein</fullName>
    </recommendedName>
</protein>
<evidence type="ECO:0000313" key="2">
    <source>
        <dbReference type="Proteomes" id="UP000326936"/>
    </source>
</evidence>
<reference evidence="1 2" key="1">
    <citation type="submission" date="2019-10" db="EMBL/GenBank/DDBJ databases">
        <title>Complete genome sequence of Vibrio sp. strain THAF100, isolated from non-filtered water from the water column of tank 6 of a marine aquarium containing stony-coral fragments. Water maintained at 26 degree C.</title>
        <authorList>
            <person name="Ruckert C."/>
            <person name="Franco A."/>
            <person name="Kalinowski J."/>
            <person name="Glaeser S."/>
        </authorList>
    </citation>
    <scope>NUCLEOTIDE SEQUENCE [LARGE SCALE GENOMIC DNA]</scope>
    <source>
        <strain evidence="1 2">THAF100</strain>
    </source>
</reference>
<name>A0A5P9CK67_9VIBR</name>
<organism evidence="1 2">
    <name type="scientific">Vibrio aquimaris</name>
    <dbReference type="NCBI Taxonomy" id="2587862"/>
    <lineage>
        <taxon>Bacteria</taxon>
        <taxon>Pseudomonadati</taxon>
        <taxon>Pseudomonadota</taxon>
        <taxon>Gammaproteobacteria</taxon>
        <taxon>Vibrionales</taxon>
        <taxon>Vibrionaceae</taxon>
        <taxon>Vibrio</taxon>
    </lineage>
</organism>
<evidence type="ECO:0000313" key="1">
    <source>
        <dbReference type="EMBL" id="QFT26401.1"/>
    </source>
</evidence>
<dbReference type="RefSeq" id="WP_152430554.1">
    <property type="nucleotide sequence ID" value="NZ_CBCSDK010000004.1"/>
</dbReference>